<proteinExistence type="predicted"/>
<sequence length="94" mass="10773">MDLLFGPPDFSKVVLAHLLSYSGQPSHYLVSRLPLQTAARPPPRAAPFHTRGLPDDLYERHTHPLFRHRTTHSPGRFVYTLLRISIYLSFHGDN</sequence>
<dbReference type="AlphaFoldDB" id="A0A5B7HXG1"/>
<dbReference type="Proteomes" id="UP000324222">
    <property type="component" value="Unassembled WGS sequence"/>
</dbReference>
<protein>
    <submittedName>
        <fullName evidence="1">Uncharacterized protein</fullName>
    </submittedName>
</protein>
<gene>
    <name evidence="1" type="ORF">E2C01_070496</name>
</gene>
<name>A0A5B7HXG1_PORTR</name>
<dbReference type="EMBL" id="VSRR010042569">
    <property type="protein sequence ID" value="MPC76092.1"/>
    <property type="molecule type" value="Genomic_DNA"/>
</dbReference>
<keyword evidence="2" id="KW-1185">Reference proteome</keyword>
<reference evidence="1 2" key="1">
    <citation type="submission" date="2019-05" db="EMBL/GenBank/DDBJ databases">
        <title>Another draft genome of Portunus trituberculatus and its Hox gene families provides insights of decapod evolution.</title>
        <authorList>
            <person name="Jeong J.-H."/>
            <person name="Song I."/>
            <person name="Kim S."/>
            <person name="Choi T."/>
            <person name="Kim D."/>
            <person name="Ryu S."/>
            <person name="Kim W."/>
        </authorList>
    </citation>
    <scope>NUCLEOTIDE SEQUENCE [LARGE SCALE GENOMIC DNA]</scope>
    <source>
        <tissue evidence="1">Muscle</tissue>
    </source>
</reference>
<comment type="caution">
    <text evidence="1">The sequence shown here is derived from an EMBL/GenBank/DDBJ whole genome shotgun (WGS) entry which is preliminary data.</text>
</comment>
<organism evidence="1 2">
    <name type="scientific">Portunus trituberculatus</name>
    <name type="common">Swimming crab</name>
    <name type="synonym">Neptunus trituberculatus</name>
    <dbReference type="NCBI Taxonomy" id="210409"/>
    <lineage>
        <taxon>Eukaryota</taxon>
        <taxon>Metazoa</taxon>
        <taxon>Ecdysozoa</taxon>
        <taxon>Arthropoda</taxon>
        <taxon>Crustacea</taxon>
        <taxon>Multicrustacea</taxon>
        <taxon>Malacostraca</taxon>
        <taxon>Eumalacostraca</taxon>
        <taxon>Eucarida</taxon>
        <taxon>Decapoda</taxon>
        <taxon>Pleocyemata</taxon>
        <taxon>Brachyura</taxon>
        <taxon>Eubrachyura</taxon>
        <taxon>Portunoidea</taxon>
        <taxon>Portunidae</taxon>
        <taxon>Portuninae</taxon>
        <taxon>Portunus</taxon>
    </lineage>
</organism>
<evidence type="ECO:0000313" key="1">
    <source>
        <dbReference type="EMBL" id="MPC76092.1"/>
    </source>
</evidence>
<accession>A0A5B7HXG1</accession>
<evidence type="ECO:0000313" key="2">
    <source>
        <dbReference type="Proteomes" id="UP000324222"/>
    </source>
</evidence>